<dbReference type="OrthoDB" id="9805017at2"/>
<dbReference type="Pfam" id="PF17963">
    <property type="entry name" value="Big_9"/>
    <property type="match status" value="4"/>
</dbReference>
<dbReference type="Gene3D" id="2.60.40.3440">
    <property type="match status" value="6"/>
</dbReference>
<protein>
    <submittedName>
        <fullName evidence="2">Tandem-95 repeat protein</fullName>
    </submittedName>
</protein>
<name>A0A5C6RF04_9BACT</name>
<dbReference type="EMBL" id="VOOR01000097">
    <property type="protein sequence ID" value="TXB59419.1"/>
    <property type="molecule type" value="Genomic_DNA"/>
</dbReference>
<evidence type="ECO:0000313" key="2">
    <source>
        <dbReference type="EMBL" id="TXB59419.1"/>
    </source>
</evidence>
<evidence type="ECO:0000259" key="1">
    <source>
        <dbReference type="Pfam" id="PF17803"/>
    </source>
</evidence>
<comment type="caution">
    <text evidence="2">The sequence shown here is derived from an EMBL/GenBank/DDBJ whole genome shotgun (WGS) entry which is preliminary data.</text>
</comment>
<reference evidence="2 3" key="1">
    <citation type="submission" date="2019-08" db="EMBL/GenBank/DDBJ databases">
        <title>Genome of Phaeodactylibacter luteus.</title>
        <authorList>
            <person name="Bowman J.P."/>
        </authorList>
    </citation>
    <scope>NUCLEOTIDE SEQUENCE [LARGE SCALE GENOMIC DNA]</scope>
    <source>
        <strain evidence="2 3">KCTC 42180</strain>
    </source>
</reference>
<dbReference type="Pfam" id="PF17803">
    <property type="entry name" value="Cadherin_4"/>
    <property type="match status" value="1"/>
</dbReference>
<evidence type="ECO:0000313" key="3">
    <source>
        <dbReference type="Proteomes" id="UP000321580"/>
    </source>
</evidence>
<feature type="domain" description="RapA2 cadherin-like" evidence="1">
    <location>
        <begin position="300"/>
        <end position="367"/>
    </location>
</feature>
<organism evidence="2 3">
    <name type="scientific">Phaeodactylibacter luteus</name>
    <dbReference type="NCBI Taxonomy" id="1564516"/>
    <lineage>
        <taxon>Bacteria</taxon>
        <taxon>Pseudomonadati</taxon>
        <taxon>Bacteroidota</taxon>
        <taxon>Saprospiria</taxon>
        <taxon>Saprospirales</taxon>
        <taxon>Haliscomenobacteraceae</taxon>
        <taxon>Phaeodactylibacter</taxon>
    </lineage>
</organism>
<proteinExistence type="predicted"/>
<dbReference type="InterPro" id="IPR040853">
    <property type="entry name" value="RapA2_cadherin-like"/>
</dbReference>
<gene>
    <name evidence="2" type="ORF">FRY97_21310</name>
</gene>
<keyword evidence="3" id="KW-1185">Reference proteome</keyword>
<dbReference type="NCBIfam" id="NF012211">
    <property type="entry name" value="tand_rpt_95"/>
    <property type="match status" value="6"/>
</dbReference>
<sequence>MHSTMIKRLLASSLIFLGVLAMVDAQSIEFGILLDPDDPQTASFVGYPDYSGSSVISSSNFGIRLPAGTATDPVIGAGITILPIGTNSITGVWRAQRIDSGNYPGNAADLQGNDILTVQYVTGSGGNFNSNPGDTIVFFTFRLPGDCMGGDLALLDNGGAIVAAAAMAGLEISNSMSARINNMGITQERYVGNNAATASYLCPLDDAPEAMDDPVMVDEDAGPINIAVLANDDFGRNGPGIGPITITVGTDNGGTATVNNNGTPNDPTDDTIDYNPAPNFFGTETFTYQICDRDGDCDDAVVTVTVNAVNDAPVAANDMYTTDEDMQLMGNVTDNDTDVDGPMVNITLVTDVANGMLMLNPDGTFTYTPDMDYNGPDSFEYSYCDGGTPDLCDTASVMITVAPVNDPPVITKDNMTPDTIFVTVPEDMVDTTCVTVTDVDGDMVTCTFTSPANGTSVQLNDTCVIYTPGLNYFGPDQIIKFADDGNGGRDTVIIIYDVTPVNDAPVAANDMYTTDEDMQLMGNVTDNDTDVDGPMVNITLVTDVANGMLMLNPDGTFTYTPDMDYNGPDSFEYSYCDGGTPDLCDTASVMITVAPVNDPPVITKDNMTPDTIFVTVPEDMVDTTCVTVTDVDGDMVTCTFTSPANGTSVQLNDTCVIYTPGLNYFGPDQIIKFADDGNGGRDTVIIIYNVTPVNDKPVAMDDSYTFNEDETSMGDVSLNDTDIETADADLQFTLLEDVENGMLTFNMDGTFSYTPDAGFNGADSLTYQVCDNDMMMPLCDTAVARINVQTIFIRIQPRVYLQGALVDLNGTFPDMPLMRDDLRQNALIPMTEPYSGLASFAHVGEGGGEMVTSPSVFDDFGPNSIVDWVFIELRNSSTPSVVEATRAALVQRDGDVVDLDGVSPVIFDETLAGTFFVTICHRNHLGVMTESPLSLTPAPQVIDFTDPAQAVFTRNAPIDGFERFTNSDASTPYSALWGGNVNFNGITNYAGQANDSDGIFQAIINDSGNPGQLQSFILNGYTPTDVNMNGQTKYTGLNNDVDFIFNITVPNPVNSSGIVTFGLPEQLPQ</sequence>
<dbReference type="AlphaFoldDB" id="A0A5C6RF04"/>
<dbReference type="Proteomes" id="UP000321580">
    <property type="component" value="Unassembled WGS sequence"/>
</dbReference>
<accession>A0A5C6RF04</accession>
<dbReference type="RefSeq" id="WP_147169654.1">
    <property type="nucleotide sequence ID" value="NZ_VOOR01000097.1"/>
</dbReference>